<dbReference type="Pfam" id="PF13516">
    <property type="entry name" value="LRR_6"/>
    <property type="match status" value="4"/>
</dbReference>
<keyword evidence="2" id="KW-0433">Leucine-rich repeat</keyword>
<accession>A0AAW0WTF2</accession>
<dbReference type="Gene3D" id="1.25.40.200">
    <property type="entry name" value="Ran-GTPase activating protein 1, C-terminal domain"/>
    <property type="match status" value="1"/>
</dbReference>
<evidence type="ECO:0000313" key="6">
    <source>
        <dbReference type="EMBL" id="KAK8734105.1"/>
    </source>
</evidence>
<dbReference type="InterPro" id="IPR036720">
    <property type="entry name" value="RanGAP1_C_sf"/>
</dbReference>
<dbReference type="GO" id="GO:0048471">
    <property type="term" value="C:perinuclear region of cytoplasm"/>
    <property type="evidence" value="ECO:0007669"/>
    <property type="project" value="TreeGrafter"/>
</dbReference>
<keyword evidence="1" id="KW-0343">GTPase activation</keyword>
<dbReference type="Proteomes" id="UP001445076">
    <property type="component" value="Unassembled WGS sequence"/>
</dbReference>
<dbReference type="InterPro" id="IPR009109">
    <property type="entry name" value="Ran_GTPase_activating_1_C"/>
</dbReference>
<dbReference type="GO" id="GO:0005829">
    <property type="term" value="C:cytosol"/>
    <property type="evidence" value="ECO:0007669"/>
    <property type="project" value="TreeGrafter"/>
</dbReference>
<dbReference type="Gene3D" id="3.80.10.10">
    <property type="entry name" value="Ribonuclease Inhibitor"/>
    <property type="match status" value="1"/>
</dbReference>
<feature type="domain" description="Ran-GTPase activating protein 1 C-terminal" evidence="5">
    <location>
        <begin position="403"/>
        <end position="570"/>
    </location>
</feature>
<dbReference type="SMART" id="SM00368">
    <property type="entry name" value="LRR_RI"/>
    <property type="match status" value="8"/>
</dbReference>
<sequence length="572" mass="62791">MSSTLSFAGENNKWTTADDVRNAAEAIRNTEILQCLQLEANTLGVEAAEVMGEALAAHPEFERAHWKDLFTGRLKTEIPDALRHLFSGLMRAGAKLKELDLSDNALGPIGVEGMVEFMSSPVCYSLEELRLNNNGLGIKGGTMLAESLMKLVANANSAGTPLKLKVFISGRNRLEKEGAKEFAEFFKAVGTLEEVAMPQNGIFHEGIAALAEAFSMNPNLRIINLNDNTFTPKGARAMAEKLPSMQNLEIINFGDCLIKTTGAKFIGSALLSDHQKLRELYLDSNEIGIEGGLAIADAMINKKNLKTLNLDGNQFGEEGRENLVYILQEIGCLDALATLENDESPDSDEDDDDSEESGDDEEEEEEEEEDDEEDESDEEEDEEVHEVVESGVSPLKRTEMAVQPVKCTAAEFYEQPTVGRLLGLGNSGPSQLVEEARRMGGRSDEEFIFNCFGMFMRTASIAIASNNEIQEAVKNATEHIAKAVFAAAQNGDLSSVVTNNLLVHLGLIKCEDKKFILDWDLHGCLKMLTCLVTQPLFPSQTKSALQLFLSRPNSRIDACVQEKHKLMVALFQ</sequence>
<evidence type="ECO:0000259" key="5">
    <source>
        <dbReference type="Pfam" id="PF07834"/>
    </source>
</evidence>
<dbReference type="EMBL" id="JARKIK010000051">
    <property type="protein sequence ID" value="KAK8734105.1"/>
    <property type="molecule type" value="Genomic_DNA"/>
</dbReference>
<dbReference type="GO" id="GO:0005096">
    <property type="term" value="F:GTPase activator activity"/>
    <property type="evidence" value="ECO:0007669"/>
    <property type="project" value="UniProtKB-KW"/>
</dbReference>
<evidence type="ECO:0000256" key="4">
    <source>
        <dbReference type="SAM" id="MobiDB-lite"/>
    </source>
</evidence>
<keyword evidence="7" id="KW-1185">Reference proteome</keyword>
<evidence type="ECO:0000256" key="1">
    <source>
        <dbReference type="ARBA" id="ARBA00022468"/>
    </source>
</evidence>
<dbReference type="InterPro" id="IPR027038">
    <property type="entry name" value="RanGap"/>
</dbReference>
<dbReference type="GO" id="GO:0007165">
    <property type="term" value="P:signal transduction"/>
    <property type="evidence" value="ECO:0007669"/>
    <property type="project" value="InterPro"/>
</dbReference>
<dbReference type="PANTHER" id="PTHR24113:SF12">
    <property type="entry name" value="RAN GTPASE-ACTIVATING PROTEIN 1"/>
    <property type="match status" value="1"/>
</dbReference>
<evidence type="ECO:0000256" key="2">
    <source>
        <dbReference type="ARBA" id="ARBA00022614"/>
    </source>
</evidence>
<evidence type="ECO:0000313" key="7">
    <source>
        <dbReference type="Proteomes" id="UP001445076"/>
    </source>
</evidence>
<organism evidence="6 7">
    <name type="scientific">Cherax quadricarinatus</name>
    <name type="common">Australian red claw crayfish</name>
    <dbReference type="NCBI Taxonomy" id="27406"/>
    <lineage>
        <taxon>Eukaryota</taxon>
        <taxon>Metazoa</taxon>
        <taxon>Ecdysozoa</taxon>
        <taxon>Arthropoda</taxon>
        <taxon>Crustacea</taxon>
        <taxon>Multicrustacea</taxon>
        <taxon>Malacostraca</taxon>
        <taxon>Eumalacostraca</taxon>
        <taxon>Eucarida</taxon>
        <taxon>Decapoda</taxon>
        <taxon>Pleocyemata</taxon>
        <taxon>Astacidea</taxon>
        <taxon>Parastacoidea</taxon>
        <taxon>Parastacidae</taxon>
        <taxon>Cherax</taxon>
    </lineage>
</organism>
<dbReference type="InterPro" id="IPR032675">
    <property type="entry name" value="LRR_dom_sf"/>
</dbReference>
<dbReference type="AlphaFoldDB" id="A0AAW0WTF2"/>
<feature type="compositionally biased region" description="Acidic residues" evidence="4">
    <location>
        <begin position="341"/>
        <end position="384"/>
    </location>
</feature>
<feature type="region of interest" description="Disordered" evidence="4">
    <location>
        <begin position="341"/>
        <end position="395"/>
    </location>
</feature>
<dbReference type="SUPFAM" id="SSF69099">
    <property type="entry name" value="Ran-GTPase activating protein 1 (RanGAP1), C-terminal domain"/>
    <property type="match status" value="1"/>
</dbReference>
<keyword evidence="3" id="KW-0677">Repeat</keyword>
<dbReference type="InterPro" id="IPR001611">
    <property type="entry name" value="Leu-rich_rpt"/>
</dbReference>
<dbReference type="GO" id="GO:0006913">
    <property type="term" value="P:nucleocytoplasmic transport"/>
    <property type="evidence" value="ECO:0007669"/>
    <property type="project" value="TreeGrafter"/>
</dbReference>
<dbReference type="CDD" id="cd00116">
    <property type="entry name" value="LRR_RI"/>
    <property type="match status" value="1"/>
</dbReference>
<dbReference type="PANTHER" id="PTHR24113">
    <property type="entry name" value="RAN GTPASE-ACTIVATING PROTEIN 1"/>
    <property type="match status" value="1"/>
</dbReference>
<protein>
    <recommendedName>
        <fullName evidence="5">Ran-GTPase activating protein 1 C-terminal domain-containing protein</fullName>
    </recommendedName>
</protein>
<dbReference type="Pfam" id="PF07834">
    <property type="entry name" value="RanGAP1_C"/>
    <property type="match status" value="1"/>
</dbReference>
<dbReference type="GO" id="GO:0031267">
    <property type="term" value="F:small GTPase binding"/>
    <property type="evidence" value="ECO:0007669"/>
    <property type="project" value="TreeGrafter"/>
</dbReference>
<dbReference type="GO" id="GO:0005634">
    <property type="term" value="C:nucleus"/>
    <property type="evidence" value="ECO:0007669"/>
    <property type="project" value="TreeGrafter"/>
</dbReference>
<dbReference type="SUPFAM" id="SSF52047">
    <property type="entry name" value="RNI-like"/>
    <property type="match status" value="1"/>
</dbReference>
<reference evidence="6 7" key="1">
    <citation type="journal article" date="2024" name="BMC Genomics">
        <title>Genome assembly of redclaw crayfish (Cherax quadricarinatus) provides insights into its immune adaptation and hypoxia tolerance.</title>
        <authorList>
            <person name="Liu Z."/>
            <person name="Zheng J."/>
            <person name="Li H."/>
            <person name="Fang K."/>
            <person name="Wang S."/>
            <person name="He J."/>
            <person name="Zhou D."/>
            <person name="Weng S."/>
            <person name="Chi M."/>
            <person name="Gu Z."/>
            <person name="He J."/>
            <person name="Li F."/>
            <person name="Wang M."/>
        </authorList>
    </citation>
    <scope>NUCLEOTIDE SEQUENCE [LARGE SCALE GENOMIC DNA]</scope>
    <source>
        <strain evidence="6">ZL_2023a</strain>
    </source>
</reference>
<evidence type="ECO:0000256" key="3">
    <source>
        <dbReference type="ARBA" id="ARBA00022737"/>
    </source>
</evidence>
<name>A0AAW0WTF2_CHEQU</name>
<proteinExistence type="predicted"/>
<gene>
    <name evidence="6" type="ORF">OTU49_006018</name>
</gene>
<comment type="caution">
    <text evidence="6">The sequence shown here is derived from an EMBL/GenBank/DDBJ whole genome shotgun (WGS) entry which is preliminary data.</text>
</comment>